<evidence type="ECO:0000256" key="2">
    <source>
        <dbReference type="ARBA" id="ARBA00022734"/>
    </source>
</evidence>
<evidence type="ECO:0000256" key="1">
    <source>
        <dbReference type="ARBA" id="ARBA00006568"/>
    </source>
</evidence>
<evidence type="ECO:0000313" key="6">
    <source>
        <dbReference type="Proteomes" id="UP000266723"/>
    </source>
</evidence>
<dbReference type="CDD" id="cd09612">
    <property type="entry name" value="Jacalin"/>
    <property type="match status" value="1"/>
</dbReference>
<dbReference type="PANTHER" id="PTHR47293:SF66">
    <property type="entry name" value="JACALIN-RELATED LECTIN 11-RELATED"/>
    <property type="match status" value="1"/>
</dbReference>
<keyword evidence="2" id="KW-0430">Lectin</keyword>
<dbReference type="InterPro" id="IPR044730">
    <property type="entry name" value="RNase_H-like_dom_plant"/>
</dbReference>
<dbReference type="SUPFAM" id="SSF51101">
    <property type="entry name" value="Mannose-binding lectins"/>
    <property type="match status" value="2"/>
</dbReference>
<evidence type="ECO:0000313" key="5">
    <source>
        <dbReference type="EMBL" id="KAF3582380.1"/>
    </source>
</evidence>
<dbReference type="InterPro" id="IPR033734">
    <property type="entry name" value="Jacalin-like_lectin_dom_plant"/>
</dbReference>
<dbReference type="Gene3D" id="2.100.10.30">
    <property type="entry name" value="Jacalin-like lectin domain"/>
    <property type="match status" value="2"/>
</dbReference>
<dbReference type="CDD" id="cd06222">
    <property type="entry name" value="RNase_H_like"/>
    <property type="match status" value="1"/>
</dbReference>
<accession>A0ABQ7DYT0</accession>
<dbReference type="PROSITE" id="PS51752">
    <property type="entry name" value="JACALIN_LECTIN"/>
    <property type="match status" value="2"/>
</dbReference>
<keyword evidence="3" id="KW-0677">Repeat</keyword>
<evidence type="ECO:0000256" key="3">
    <source>
        <dbReference type="ARBA" id="ARBA00022737"/>
    </source>
</evidence>
<feature type="domain" description="Jacalin-type lectin" evidence="4">
    <location>
        <begin position="1"/>
        <end position="135"/>
    </location>
</feature>
<feature type="non-terminal residue" evidence="5">
    <location>
        <position position="1"/>
    </location>
</feature>
<sequence>TLRICQDDCRITYLEFEYVKGGRSETRHHGVKGETLSELDPCIWIFLQHNLLVCCSLIDFPNEYIQSVEATNDKPKLFRNTVITSIKLETSKGRTSIFGYEVGKKFMLVKTGYSLVGFHGKEGEAIDALGAYFENVLTSPTPTASIPGIVDTWDDGDYDCVKKIQIGLYDEGVSFLKFEYIKGNELVSGDGHGKMTSLGAKEFVLEDGEYLTAVEVSYIAMAGTRYPKVASLRFKTNKRESALFGMDADGSWTASDRFSGCGWVWMDSREDIQLMGTRNFTRCESALHSEVEALRWAMENMLQHSPCQSFGTDCKELIAMINEPQEWPRFATELEKIETLQICFPDFKITHVPRVRSQLPDFV</sequence>
<evidence type="ECO:0000259" key="4">
    <source>
        <dbReference type="PROSITE" id="PS51752"/>
    </source>
</evidence>
<dbReference type="PANTHER" id="PTHR47293">
    <property type="entry name" value="JACALIN-RELATED LECTIN 3"/>
    <property type="match status" value="1"/>
</dbReference>
<comment type="caution">
    <text evidence="5">The sequence shown here is derived from an EMBL/GenBank/DDBJ whole genome shotgun (WGS) entry which is preliminary data.</text>
</comment>
<reference evidence="5 6" key="1">
    <citation type="journal article" date="2020" name="BMC Genomics">
        <title>Intraspecific diversification of the crop wild relative Brassica cretica Lam. using demographic model selection.</title>
        <authorList>
            <person name="Kioukis A."/>
            <person name="Michalopoulou V.A."/>
            <person name="Briers L."/>
            <person name="Pirintsos S."/>
            <person name="Studholme D.J."/>
            <person name="Pavlidis P."/>
            <person name="Sarris P.F."/>
        </authorList>
    </citation>
    <scope>NUCLEOTIDE SEQUENCE [LARGE SCALE GENOMIC DNA]</scope>
    <source>
        <strain evidence="6">cv. PFS-1207/04</strain>
    </source>
</reference>
<comment type="similarity">
    <text evidence="1">Belongs to the jacalin lectin family.</text>
</comment>
<dbReference type="Pfam" id="PF01419">
    <property type="entry name" value="Jacalin"/>
    <property type="match status" value="2"/>
</dbReference>
<protein>
    <recommendedName>
        <fullName evidence="4">Jacalin-type lectin domain-containing protein</fullName>
    </recommendedName>
</protein>
<feature type="domain" description="Jacalin-type lectin" evidence="4">
    <location>
        <begin position="139"/>
        <end position="283"/>
    </location>
</feature>
<keyword evidence="6" id="KW-1185">Reference proteome</keyword>
<proteinExistence type="inferred from homology"/>
<dbReference type="SMART" id="SM00915">
    <property type="entry name" value="Jacalin"/>
    <property type="match status" value="2"/>
</dbReference>
<dbReference type="InterPro" id="IPR001229">
    <property type="entry name" value="Jacalin-like_lectin_dom"/>
</dbReference>
<organism evidence="5 6">
    <name type="scientific">Brassica cretica</name>
    <name type="common">Mustard</name>
    <dbReference type="NCBI Taxonomy" id="69181"/>
    <lineage>
        <taxon>Eukaryota</taxon>
        <taxon>Viridiplantae</taxon>
        <taxon>Streptophyta</taxon>
        <taxon>Embryophyta</taxon>
        <taxon>Tracheophyta</taxon>
        <taxon>Spermatophyta</taxon>
        <taxon>Magnoliopsida</taxon>
        <taxon>eudicotyledons</taxon>
        <taxon>Gunneridae</taxon>
        <taxon>Pentapetalae</taxon>
        <taxon>rosids</taxon>
        <taxon>malvids</taxon>
        <taxon>Brassicales</taxon>
        <taxon>Brassicaceae</taxon>
        <taxon>Brassiceae</taxon>
        <taxon>Brassica</taxon>
    </lineage>
</organism>
<gene>
    <name evidence="5" type="ORF">DY000_02028973</name>
</gene>
<dbReference type="Proteomes" id="UP000266723">
    <property type="component" value="Unassembled WGS sequence"/>
</dbReference>
<dbReference type="EMBL" id="QGKV02000649">
    <property type="protein sequence ID" value="KAF3582380.1"/>
    <property type="molecule type" value="Genomic_DNA"/>
</dbReference>
<dbReference type="InterPro" id="IPR036404">
    <property type="entry name" value="Jacalin-like_lectin_dom_sf"/>
</dbReference>
<name>A0ABQ7DYT0_BRACR</name>